<organism evidence="2 3">
    <name type="scientific">Williamsia maris</name>
    <dbReference type="NCBI Taxonomy" id="72806"/>
    <lineage>
        <taxon>Bacteria</taxon>
        <taxon>Bacillati</taxon>
        <taxon>Actinomycetota</taxon>
        <taxon>Actinomycetes</taxon>
        <taxon>Mycobacteriales</taxon>
        <taxon>Nocardiaceae</taxon>
        <taxon>Williamsia</taxon>
    </lineage>
</organism>
<comment type="caution">
    <text evidence="2">The sequence shown here is derived from an EMBL/GenBank/DDBJ whole genome shotgun (WGS) entry which is preliminary data.</text>
</comment>
<keyword evidence="2" id="KW-0378">Hydrolase</keyword>
<name>A0ABT1HGL0_9NOCA</name>
<dbReference type="Pfam" id="PF13338">
    <property type="entry name" value="AbiEi_4"/>
    <property type="match status" value="1"/>
</dbReference>
<feature type="domain" description="AbiEi antitoxin N-terminal" evidence="1">
    <location>
        <begin position="2"/>
        <end position="41"/>
    </location>
</feature>
<keyword evidence="2" id="KW-0255">Endonuclease</keyword>
<dbReference type="Proteomes" id="UP001206895">
    <property type="component" value="Unassembled WGS sequence"/>
</dbReference>
<keyword evidence="3" id="KW-1185">Reference proteome</keyword>
<dbReference type="Gene3D" id="3.40.960.10">
    <property type="entry name" value="VSR Endonuclease"/>
    <property type="match status" value="1"/>
</dbReference>
<dbReference type="InterPro" id="IPR025159">
    <property type="entry name" value="AbiEi_N"/>
</dbReference>
<accession>A0ABT1HGL0</accession>
<sequence>MEHGVFGRAELARLGMTEAQVRRAVRSGDLVRLRSGWYARPDADPTVVAAVRAGGVLSCVSALRRHGVWIAPGYETVHTRASKSLRGSVPRRCRAPGPPLPTSAAVDPVDVALRCAVLCMSEEHWIAACDSALESGLVDRADLDVVLNARGRSLLSKCDERSQSGTESICRVRLRALRFGVVVQPKIAGVGKVDLRVGKLLIECDSKTHHTSLENYQNDRRRDRSALVTGWMTMRVTYDDVLYGWDGVLDDVQTITRADRHRIRGRNRLT</sequence>
<keyword evidence="2" id="KW-0540">Nuclease</keyword>
<evidence type="ECO:0000313" key="3">
    <source>
        <dbReference type="Proteomes" id="UP001206895"/>
    </source>
</evidence>
<dbReference type="GO" id="GO:0004519">
    <property type="term" value="F:endonuclease activity"/>
    <property type="evidence" value="ECO:0007669"/>
    <property type="project" value="UniProtKB-KW"/>
</dbReference>
<gene>
    <name evidence="2" type="ORF">LX13_003211</name>
</gene>
<dbReference type="EMBL" id="JAMTCJ010000003">
    <property type="protein sequence ID" value="MCP2177383.1"/>
    <property type="molecule type" value="Genomic_DNA"/>
</dbReference>
<evidence type="ECO:0000259" key="1">
    <source>
        <dbReference type="Pfam" id="PF13338"/>
    </source>
</evidence>
<protein>
    <submittedName>
        <fullName evidence="2">Very-short-patch-repair endonuclease</fullName>
    </submittedName>
</protein>
<proteinExistence type="predicted"/>
<evidence type="ECO:0000313" key="2">
    <source>
        <dbReference type="EMBL" id="MCP2177383.1"/>
    </source>
</evidence>
<reference evidence="2 3" key="1">
    <citation type="submission" date="2022-06" db="EMBL/GenBank/DDBJ databases">
        <title>Genomic Encyclopedia of Archaeal and Bacterial Type Strains, Phase II (KMG-II): from individual species to whole genera.</title>
        <authorList>
            <person name="Goeker M."/>
        </authorList>
    </citation>
    <scope>NUCLEOTIDE SEQUENCE [LARGE SCALE GENOMIC DNA]</scope>
    <source>
        <strain evidence="2 3">DSM 44693</strain>
    </source>
</reference>